<dbReference type="EMBL" id="SRLO01000120">
    <property type="protein sequence ID" value="TNN73835.1"/>
    <property type="molecule type" value="Genomic_DNA"/>
</dbReference>
<accession>A0A4Z2I8V0</accession>
<reference evidence="2 3" key="1">
    <citation type="submission" date="2019-03" db="EMBL/GenBank/DDBJ databases">
        <title>First draft genome of Liparis tanakae, snailfish: a comprehensive survey of snailfish specific genes.</title>
        <authorList>
            <person name="Kim W."/>
            <person name="Song I."/>
            <person name="Jeong J.-H."/>
            <person name="Kim D."/>
            <person name="Kim S."/>
            <person name="Ryu S."/>
            <person name="Song J.Y."/>
            <person name="Lee S.K."/>
        </authorList>
    </citation>
    <scope>NUCLEOTIDE SEQUENCE [LARGE SCALE GENOMIC DNA]</scope>
    <source>
        <tissue evidence="2">Muscle</tissue>
    </source>
</reference>
<dbReference type="Proteomes" id="UP000314294">
    <property type="component" value="Unassembled WGS sequence"/>
</dbReference>
<evidence type="ECO:0000313" key="3">
    <source>
        <dbReference type="Proteomes" id="UP000314294"/>
    </source>
</evidence>
<name>A0A4Z2I8V0_9TELE</name>
<organism evidence="2 3">
    <name type="scientific">Liparis tanakae</name>
    <name type="common">Tanaka's snailfish</name>
    <dbReference type="NCBI Taxonomy" id="230148"/>
    <lineage>
        <taxon>Eukaryota</taxon>
        <taxon>Metazoa</taxon>
        <taxon>Chordata</taxon>
        <taxon>Craniata</taxon>
        <taxon>Vertebrata</taxon>
        <taxon>Euteleostomi</taxon>
        <taxon>Actinopterygii</taxon>
        <taxon>Neopterygii</taxon>
        <taxon>Teleostei</taxon>
        <taxon>Neoteleostei</taxon>
        <taxon>Acanthomorphata</taxon>
        <taxon>Eupercaria</taxon>
        <taxon>Perciformes</taxon>
        <taxon>Cottioidei</taxon>
        <taxon>Cottales</taxon>
        <taxon>Liparidae</taxon>
        <taxon>Liparis</taxon>
    </lineage>
</organism>
<evidence type="ECO:0000313" key="2">
    <source>
        <dbReference type="EMBL" id="TNN73835.1"/>
    </source>
</evidence>
<feature type="region of interest" description="Disordered" evidence="1">
    <location>
        <begin position="1"/>
        <end position="104"/>
    </location>
</feature>
<proteinExistence type="predicted"/>
<feature type="compositionally biased region" description="Basic and acidic residues" evidence="1">
    <location>
        <begin position="23"/>
        <end position="39"/>
    </location>
</feature>
<keyword evidence="3" id="KW-1185">Reference proteome</keyword>
<gene>
    <name evidence="2" type="ORF">EYF80_015852</name>
</gene>
<comment type="caution">
    <text evidence="2">The sequence shown here is derived from an EMBL/GenBank/DDBJ whole genome shotgun (WGS) entry which is preliminary data.</text>
</comment>
<protein>
    <submittedName>
        <fullName evidence="2">Uncharacterized protein</fullName>
    </submittedName>
</protein>
<evidence type="ECO:0000256" key="1">
    <source>
        <dbReference type="SAM" id="MobiDB-lite"/>
    </source>
</evidence>
<dbReference type="AlphaFoldDB" id="A0A4Z2I8V0"/>
<sequence length="104" mass="11608">MGPDSWVPVPGPDWDANGRRNLQRAEEKLSRDLQRERAMYRACSLSGKSSAEEGMNQTSRRRSSGSSTHRASNPETPFSPTEPHETPFSPTEPHETPFSPTEPN</sequence>